<reference evidence="2" key="1">
    <citation type="journal article" date="2023" name="Insect Mol. Biol.">
        <title>Genome sequencing provides insights into the evolution of gene families encoding plant cell wall-degrading enzymes in longhorned beetles.</title>
        <authorList>
            <person name="Shin N.R."/>
            <person name="Okamura Y."/>
            <person name="Kirsch R."/>
            <person name="Pauchet Y."/>
        </authorList>
    </citation>
    <scope>NUCLEOTIDE SEQUENCE</scope>
    <source>
        <strain evidence="2">MMC_N1</strain>
    </source>
</reference>
<dbReference type="InterPro" id="IPR005162">
    <property type="entry name" value="Retrotrans_gag_dom"/>
</dbReference>
<dbReference type="Pfam" id="PF03732">
    <property type="entry name" value="Retrotrans_gag"/>
    <property type="match status" value="1"/>
</dbReference>
<comment type="caution">
    <text evidence="2">The sequence shown here is derived from an EMBL/GenBank/DDBJ whole genome shotgun (WGS) entry which is preliminary data.</text>
</comment>
<dbReference type="Proteomes" id="UP001162164">
    <property type="component" value="Unassembled WGS sequence"/>
</dbReference>
<proteinExistence type="predicted"/>
<accession>A0ABQ9K7D0</accession>
<evidence type="ECO:0000313" key="2">
    <source>
        <dbReference type="EMBL" id="KAJ8985432.1"/>
    </source>
</evidence>
<feature type="domain" description="Retrotransposon gag" evidence="1">
    <location>
        <begin position="50"/>
        <end position="120"/>
    </location>
</feature>
<protein>
    <recommendedName>
        <fullName evidence="1">Retrotransposon gag domain-containing protein</fullName>
    </recommendedName>
</protein>
<organism evidence="2 3">
    <name type="scientific">Molorchus minor</name>
    <dbReference type="NCBI Taxonomy" id="1323400"/>
    <lineage>
        <taxon>Eukaryota</taxon>
        <taxon>Metazoa</taxon>
        <taxon>Ecdysozoa</taxon>
        <taxon>Arthropoda</taxon>
        <taxon>Hexapoda</taxon>
        <taxon>Insecta</taxon>
        <taxon>Pterygota</taxon>
        <taxon>Neoptera</taxon>
        <taxon>Endopterygota</taxon>
        <taxon>Coleoptera</taxon>
        <taxon>Polyphaga</taxon>
        <taxon>Cucujiformia</taxon>
        <taxon>Chrysomeloidea</taxon>
        <taxon>Cerambycidae</taxon>
        <taxon>Lamiinae</taxon>
        <taxon>Monochamini</taxon>
        <taxon>Molorchus</taxon>
    </lineage>
</organism>
<name>A0ABQ9K7D0_9CUCU</name>
<gene>
    <name evidence="2" type="ORF">NQ317_017064</name>
</gene>
<dbReference type="InterPro" id="IPR050951">
    <property type="entry name" value="Retrovirus_Pol_polyprotein"/>
</dbReference>
<keyword evidence="3" id="KW-1185">Reference proteome</keyword>
<evidence type="ECO:0000313" key="3">
    <source>
        <dbReference type="Proteomes" id="UP001162164"/>
    </source>
</evidence>
<dbReference type="PANTHER" id="PTHR37984:SF5">
    <property type="entry name" value="PROTEIN NYNRIN-LIKE"/>
    <property type="match status" value="1"/>
</dbReference>
<sequence length="303" mass="34969">MKLDNFKNAASTAKLCKIANIFDIFNSRDRYTRHHSGDEEVKTVVKKFKAKKFQELSQLLNHQFSAAKSIWRERVKFYELSQGTRSISEYYAAVRGMATKCNFGTDLPNILKDKFVTGLSPGKVLDRLCEKEESATLENLYALAMKKEQSTIVEAKWKRKVSKSTQRAITPRQEYQPEGPQNTEIDRHFDRCQNGKSNYANWKSSRGKSFSDNLGHIAKVCKKNNHINFIDEDVVDSQQDMVMSSDVDNREIIDFFNINLSKGDIILRGYNGNMFEARIFYDTSNVQGQDEVLQDSTLYKHPW</sequence>
<evidence type="ECO:0000259" key="1">
    <source>
        <dbReference type="Pfam" id="PF03732"/>
    </source>
</evidence>
<dbReference type="PANTHER" id="PTHR37984">
    <property type="entry name" value="PROTEIN CBG26694"/>
    <property type="match status" value="1"/>
</dbReference>
<dbReference type="EMBL" id="JAPWTJ010000014">
    <property type="protein sequence ID" value="KAJ8985432.1"/>
    <property type="molecule type" value="Genomic_DNA"/>
</dbReference>